<protein>
    <recommendedName>
        <fullName evidence="6 7">Ribonuclease P protein component</fullName>
        <shortName evidence="6">RNase P protein</shortName>
        <shortName evidence="6">RNaseP protein</shortName>
        <ecNumber evidence="6 7">3.1.26.5</ecNumber>
    </recommendedName>
    <alternativeName>
        <fullName evidence="6">Protein C5</fullName>
    </alternativeName>
</protein>
<dbReference type="Gene3D" id="3.30.230.10">
    <property type="match status" value="1"/>
</dbReference>
<proteinExistence type="inferred from homology"/>
<evidence type="ECO:0000256" key="1">
    <source>
        <dbReference type="ARBA" id="ARBA00022694"/>
    </source>
</evidence>
<dbReference type="InterPro" id="IPR020568">
    <property type="entry name" value="Ribosomal_Su5_D2-typ_SF"/>
</dbReference>
<evidence type="ECO:0000313" key="9">
    <source>
        <dbReference type="Proteomes" id="UP000199556"/>
    </source>
</evidence>
<sequence>MHVCVPERLTVSGDRRFPRTVRLTRAAEYRGVFQGGRRINLHPFTAVCRPTQEDSARLGLAISKRNLRRASQRQRIKRLVRESFRHRRSQLPPVDVVIMCRRGAEEYTNQDLYQILERLWNRVVRQCKNSSSC</sequence>
<dbReference type="GO" id="GO:0042781">
    <property type="term" value="F:3'-tRNA processing endoribonuclease activity"/>
    <property type="evidence" value="ECO:0007669"/>
    <property type="project" value="TreeGrafter"/>
</dbReference>
<dbReference type="GO" id="GO:0000049">
    <property type="term" value="F:tRNA binding"/>
    <property type="evidence" value="ECO:0007669"/>
    <property type="project" value="UniProtKB-UniRule"/>
</dbReference>
<dbReference type="EMBL" id="FOUO01000006">
    <property type="protein sequence ID" value="SFM45512.1"/>
    <property type="molecule type" value="Genomic_DNA"/>
</dbReference>
<comment type="function">
    <text evidence="6">RNaseP catalyzes the removal of the 5'-leader sequence from pre-tRNA to produce the mature 5'-terminus. It can also cleave other RNA substrates such as 4.5S RNA. The protein component plays an auxiliary but essential role in vivo by binding to the 5'-leader sequence and broadening the substrate specificity of the ribozyme.</text>
</comment>
<comment type="subunit">
    <text evidence="6">Consists of a catalytic RNA component (M1 or rnpB) and a protein subunit.</text>
</comment>
<dbReference type="InterPro" id="IPR000100">
    <property type="entry name" value="RNase_P"/>
</dbReference>
<evidence type="ECO:0000256" key="2">
    <source>
        <dbReference type="ARBA" id="ARBA00022722"/>
    </source>
</evidence>
<keyword evidence="5 6" id="KW-0694">RNA-binding</keyword>
<dbReference type="Proteomes" id="UP000199556">
    <property type="component" value="Unassembled WGS sequence"/>
</dbReference>
<dbReference type="STRING" id="195064.SAMN05421721_10632"/>
<dbReference type="GO" id="GO:0001682">
    <property type="term" value="P:tRNA 5'-leader removal"/>
    <property type="evidence" value="ECO:0007669"/>
    <property type="project" value="UniProtKB-UniRule"/>
</dbReference>
<dbReference type="SUPFAM" id="SSF54211">
    <property type="entry name" value="Ribosomal protein S5 domain 2-like"/>
    <property type="match status" value="1"/>
</dbReference>
<comment type="catalytic activity">
    <reaction evidence="6">
        <text>Endonucleolytic cleavage of RNA, removing 5'-extranucleotides from tRNA precursor.</text>
        <dbReference type="EC" id="3.1.26.5"/>
    </reaction>
</comment>
<keyword evidence="9" id="KW-1185">Reference proteome</keyword>
<dbReference type="GO" id="GO:0004526">
    <property type="term" value="F:ribonuclease P activity"/>
    <property type="evidence" value="ECO:0007669"/>
    <property type="project" value="UniProtKB-UniRule"/>
</dbReference>
<dbReference type="PANTHER" id="PTHR33992:SF1">
    <property type="entry name" value="RIBONUCLEASE P PROTEIN COMPONENT"/>
    <property type="match status" value="1"/>
</dbReference>
<dbReference type="PANTHER" id="PTHR33992">
    <property type="entry name" value="RIBONUCLEASE P PROTEIN COMPONENT"/>
    <property type="match status" value="1"/>
</dbReference>
<evidence type="ECO:0000256" key="5">
    <source>
        <dbReference type="ARBA" id="ARBA00022884"/>
    </source>
</evidence>
<dbReference type="Pfam" id="PF00825">
    <property type="entry name" value="Ribonuclease_P"/>
    <property type="match status" value="1"/>
</dbReference>
<dbReference type="HAMAP" id="MF_00227">
    <property type="entry name" value="RNase_P"/>
    <property type="match status" value="1"/>
</dbReference>
<evidence type="ECO:0000256" key="6">
    <source>
        <dbReference type="HAMAP-Rule" id="MF_00227"/>
    </source>
</evidence>
<evidence type="ECO:0000256" key="3">
    <source>
        <dbReference type="ARBA" id="ARBA00022759"/>
    </source>
</evidence>
<keyword evidence="4 6" id="KW-0378">Hydrolase</keyword>
<keyword evidence="1 6" id="KW-0819">tRNA processing</keyword>
<dbReference type="NCBIfam" id="TIGR00188">
    <property type="entry name" value="rnpA"/>
    <property type="match status" value="1"/>
</dbReference>
<keyword evidence="3 6" id="KW-0255">Endonuclease</keyword>
<accession>A0A1I4QZK9</accession>
<comment type="similarity">
    <text evidence="6">Belongs to the RnpA family.</text>
</comment>
<name>A0A1I4QZK9_ECTMO</name>
<dbReference type="InterPro" id="IPR014721">
    <property type="entry name" value="Ribsml_uS5_D2-typ_fold_subgr"/>
</dbReference>
<dbReference type="AlphaFoldDB" id="A0A1I4QZK9"/>
<dbReference type="GO" id="GO:0030677">
    <property type="term" value="C:ribonuclease P complex"/>
    <property type="evidence" value="ECO:0007669"/>
    <property type="project" value="TreeGrafter"/>
</dbReference>
<evidence type="ECO:0000256" key="7">
    <source>
        <dbReference type="NCBIfam" id="TIGR00188"/>
    </source>
</evidence>
<evidence type="ECO:0000256" key="4">
    <source>
        <dbReference type="ARBA" id="ARBA00022801"/>
    </source>
</evidence>
<reference evidence="8 9" key="1">
    <citation type="submission" date="2016-10" db="EMBL/GenBank/DDBJ databases">
        <authorList>
            <person name="de Groot N.N."/>
        </authorList>
    </citation>
    <scope>NUCLEOTIDE SEQUENCE [LARGE SCALE GENOMIC DNA]</scope>
    <source>
        <strain evidence="8 9">DSM 4180</strain>
    </source>
</reference>
<dbReference type="EC" id="3.1.26.5" evidence="6 7"/>
<gene>
    <name evidence="6" type="primary">rnpA</name>
    <name evidence="8" type="ORF">SAMN05421721_10632</name>
</gene>
<evidence type="ECO:0000313" key="8">
    <source>
        <dbReference type="EMBL" id="SFM45512.1"/>
    </source>
</evidence>
<keyword evidence="2 6" id="KW-0540">Nuclease</keyword>
<organism evidence="8 9">
    <name type="scientific">Ectothiorhodospira mobilis</name>
    <dbReference type="NCBI Taxonomy" id="195064"/>
    <lineage>
        <taxon>Bacteria</taxon>
        <taxon>Pseudomonadati</taxon>
        <taxon>Pseudomonadota</taxon>
        <taxon>Gammaproteobacteria</taxon>
        <taxon>Chromatiales</taxon>
        <taxon>Ectothiorhodospiraceae</taxon>
        <taxon>Ectothiorhodospira</taxon>
    </lineage>
</organism>